<organism evidence="3 4">
    <name type="scientific">Bacteroides fragilis 3_1_12</name>
    <dbReference type="NCBI Taxonomy" id="457424"/>
    <lineage>
        <taxon>Bacteria</taxon>
        <taxon>Pseudomonadati</taxon>
        <taxon>Bacteroidota</taxon>
        <taxon>Bacteroidia</taxon>
        <taxon>Bacteroidales</taxon>
        <taxon>Bacteroidaceae</taxon>
        <taxon>Bacteroides</taxon>
    </lineage>
</organism>
<dbReference type="InterPro" id="IPR025665">
    <property type="entry name" value="Beta-barrel_OMP_2"/>
</dbReference>
<evidence type="ECO:0000259" key="2">
    <source>
        <dbReference type="Pfam" id="PF13568"/>
    </source>
</evidence>
<accession>A0ABN0BQF5</accession>
<evidence type="ECO:0000313" key="3">
    <source>
        <dbReference type="EMBL" id="EFR55121.1"/>
    </source>
</evidence>
<keyword evidence="1" id="KW-0732">Signal</keyword>
<dbReference type="Gene3D" id="2.40.160.20">
    <property type="match status" value="1"/>
</dbReference>
<dbReference type="SUPFAM" id="SSF56925">
    <property type="entry name" value="OMPA-like"/>
    <property type="match status" value="1"/>
</dbReference>
<feature type="signal peptide" evidence="1">
    <location>
        <begin position="1"/>
        <end position="26"/>
    </location>
</feature>
<dbReference type="Proteomes" id="UP000005101">
    <property type="component" value="Unassembled WGS sequence"/>
</dbReference>
<dbReference type="PROSITE" id="PS51257">
    <property type="entry name" value="PROKAR_LIPOPROTEIN"/>
    <property type="match status" value="1"/>
</dbReference>
<feature type="chain" id="PRO_5046141724" evidence="1">
    <location>
        <begin position="27"/>
        <end position="202"/>
    </location>
</feature>
<keyword evidence="4" id="KW-1185">Reference proteome</keyword>
<dbReference type="EMBL" id="EQ973216">
    <property type="protein sequence ID" value="EFR55121.1"/>
    <property type="molecule type" value="Genomic_DNA"/>
</dbReference>
<evidence type="ECO:0000313" key="4">
    <source>
        <dbReference type="Proteomes" id="UP000005101"/>
    </source>
</evidence>
<gene>
    <name evidence="3" type="ORF">BFAG_03819</name>
</gene>
<dbReference type="Pfam" id="PF13568">
    <property type="entry name" value="OMP_b-brl_2"/>
    <property type="match status" value="1"/>
</dbReference>
<sequence length="202" mass="22249">MYSLKYNRMKKIVFLLLLFVSCRVGAQQFHLIPKVGLNLANTTGEVDSKVRPGLNVGLGGDVMLTERFGIEAGVYYSMQGSKYNGNGVSYTDKLDYINIPVYAKEFIYKGLYLFGGPQFSFNVNSENKASSDHATTVIGMNVIRTFDCGVGLGAGYQFERGLLVSLNYNIGLINVNKAWASNSNPKANNSVVQLNVGWRFAL</sequence>
<feature type="domain" description="Outer membrane protein beta-barrel" evidence="2">
    <location>
        <begin position="26"/>
        <end position="175"/>
    </location>
</feature>
<reference evidence="3 4" key="1">
    <citation type="submission" date="2008-12" db="EMBL/GenBank/DDBJ databases">
        <title>Annotation of Bacteroides fragilis strain 3_1_12.</title>
        <authorList>
            <consortium name="The Broad Institute Genome Sequencing Platform"/>
            <person name="Ward D."/>
            <person name="Young S.K."/>
            <person name="Kodira C.D."/>
            <person name="Zeng Q."/>
            <person name="Koehrsen M."/>
            <person name="Alvarado L."/>
            <person name="Berlin A."/>
            <person name="Borenstein D."/>
            <person name="Chen Z."/>
            <person name="Engels R."/>
            <person name="Freedman E."/>
            <person name="Gellesch M."/>
            <person name="Goldberg J."/>
            <person name="Griggs A."/>
            <person name="Gujja S."/>
            <person name="Heiman D."/>
            <person name="Hepburn T."/>
            <person name="Howarth C."/>
            <person name="Jen D."/>
            <person name="Larson L."/>
            <person name="Lewis B."/>
            <person name="Mehta T."/>
            <person name="Park D."/>
            <person name="Pearson M."/>
            <person name="Roberts A."/>
            <person name="Saif S."/>
            <person name="Shea T."/>
            <person name="Shenoy N."/>
            <person name="Sisk P."/>
            <person name="Stolte C."/>
            <person name="Sykes S."/>
            <person name="Walk T."/>
            <person name="White J."/>
            <person name="Yandava C."/>
            <person name="Allen-Vercoe E."/>
            <person name="Strauss J."/>
            <person name="Ambrose C."/>
            <person name="Lander E."/>
            <person name="Nusbaum C."/>
            <person name="Galagan J."/>
            <person name="Birren B."/>
        </authorList>
    </citation>
    <scope>NUCLEOTIDE SEQUENCE [LARGE SCALE GENOMIC DNA]</scope>
    <source>
        <strain evidence="3 4">3_1_12</strain>
    </source>
</reference>
<proteinExistence type="predicted"/>
<dbReference type="InterPro" id="IPR011250">
    <property type="entry name" value="OMP/PagP_B-barrel"/>
</dbReference>
<name>A0ABN0BQF5_BACFG</name>
<protein>
    <submittedName>
        <fullName evidence="3">Outer membrane insertion signal domain protein</fullName>
    </submittedName>
</protein>
<evidence type="ECO:0000256" key="1">
    <source>
        <dbReference type="SAM" id="SignalP"/>
    </source>
</evidence>